<name>G2G9W2_9ACTN</name>
<dbReference type="RefSeq" id="WP_007494396.1">
    <property type="nucleotide sequence ID" value="NZ_AGBF01000026.1"/>
</dbReference>
<dbReference type="SUPFAM" id="SSF46785">
    <property type="entry name" value="Winged helix' DNA-binding domain"/>
    <property type="match status" value="1"/>
</dbReference>
<evidence type="ECO:0000313" key="2">
    <source>
        <dbReference type="Proteomes" id="UP000004217"/>
    </source>
</evidence>
<protein>
    <recommendedName>
        <fullName evidence="3">Replication-relaxation</fullName>
    </recommendedName>
</protein>
<dbReference type="EMBL" id="AGBF01000026">
    <property type="protein sequence ID" value="EGX59673.1"/>
    <property type="molecule type" value="Genomic_DNA"/>
</dbReference>
<dbReference type="Pfam" id="PF13814">
    <property type="entry name" value="Replic_Relax"/>
    <property type="match status" value="1"/>
</dbReference>
<dbReference type="AlphaFoldDB" id="G2G9W2"/>
<dbReference type="OrthoDB" id="4067054at2"/>
<reference evidence="1 2" key="1">
    <citation type="submission" date="2011-08" db="EMBL/GenBank/DDBJ databases">
        <authorList>
            <person name="Lin Y."/>
            <person name="Hao X."/>
            <person name="Johnstone L."/>
            <person name="Miller S.J."/>
            <person name="Wei G."/>
            <person name="Rensing C."/>
        </authorList>
    </citation>
    <scope>NUCLEOTIDE SEQUENCE [LARGE SCALE GENOMIC DNA]</scope>
    <source>
        <strain evidence="1 2">K42</strain>
    </source>
</reference>
<organism evidence="1 2">
    <name type="scientific">Streptomyces zinciresistens K42</name>
    <dbReference type="NCBI Taxonomy" id="700597"/>
    <lineage>
        <taxon>Bacteria</taxon>
        <taxon>Bacillati</taxon>
        <taxon>Actinomycetota</taxon>
        <taxon>Actinomycetes</taxon>
        <taxon>Kitasatosporales</taxon>
        <taxon>Streptomycetaceae</taxon>
        <taxon>Streptomyces</taxon>
    </lineage>
</organism>
<evidence type="ECO:0008006" key="3">
    <source>
        <dbReference type="Google" id="ProtNLM"/>
    </source>
</evidence>
<sequence length="349" mass="39003">MNTQPEPELLHSPQRTLSFHAVAKSALDLLYQHRLMTTDQLARLLTPTAHSASYLRRQLVALEEGGLVQRLRAQGKASPGHGFNRPYVWFLTETGADAVEQAAEIFSRRYRVTPESAASTRQAHTLAVNEVGIAFVEHARRLGHDCTPLSWTPEVAHRIRDGQRRFEDDHVISDAVLHYVHVHRGARTMLNVFIELDRATMTAAELAKKVSAYGRLYEFVPQHPDRARRSAASTRPAWQHTYPAFPRLLIVLDGAPGPTLAKRLADRTEDLYTLTRVDPRLSRLASNLSVGVTTLAQLKEHGPFGRIFTPLLRGTPEQRHPLTDMLLRRPAAAAPARHPPAPLPADLHA</sequence>
<keyword evidence="2" id="KW-1185">Reference proteome</keyword>
<dbReference type="InterPro" id="IPR036390">
    <property type="entry name" value="WH_DNA-bd_sf"/>
</dbReference>
<evidence type="ECO:0000313" key="1">
    <source>
        <dbReference type="EMBL" id="EGX59673.1"/>
    </source>
</evidence>
<dbReference type="PATRIC" id="fig|700597.3.peg.2235"/>
<gene>
    <name evidence="1" type="ORF">SZN_11413</name>
</gene>
<proteinExistence type="predicted"/>
<comment type="caution">
    <text evidence="1">The sequence shown here is derived from an EMBL/GenBank/DDBJ whole genome shotgun (WGS) entry which is preliminary data.</text>
</comment>
<accession>G2G9W2</accession>
<dbReference type="InterPro" id="IPR025855">
    <property type="entry name" value="Replic_Relax"/>
</dbReference>
<dbReference type="Proteomes" id="UP000004217">
    <property type="component" value="Unassembled WGS sequence"/>
</dbReference>